<comment type="pathway">
    <text evidence="1">Cofactor biosynthesis; (R)-pantothenate biosynthesis; (R)-pantothenate from (R)-pantoate and beta-alanine: step 1/1.</text>
</comment>
<dbReference type="GO" id="GO:0005524">
    <property type="term" value="F:ATP binding"/>
    <property type="evidence" value="ECO:0007669"/>
    <property type="project" value="UniProtKB-KW"/>
</dbReference>
<dbReference type="NCBIfam" id="TIGR00018">
    <property type="entry name" value="panC"/>
    <property type="match status" value="1"/>
</dbReference>
<dbReference type="Gene3D" id="3.40.50.620">
    <property type="entry name" value="HUPs"/>
    <property type="match status" value="1"/>
</dbReference>
<dbReference type="PANTHER" id="PTHR21299:SF1">
    <property type="entry name" value="PANTOATE--BETA-ALANINE LIGASE"/>
    <property type="match status" value="1"/>
</dbReference>
<protein>
    <recommendedName>
        <fullName evidence="4">Pantoate--beta-alanine ligase</fullName>
        <ecNumber evidence="3">6.3.2.1</ecNumber>
    </recommendedName>
    <alternativeName>
        <fullName evidence="10">Pantoate-activating enzyme</fullName>
    </alternativeName>
    <alternativeName>
        <fullName evidence="9">Pantothenate synthetase</fullName>
    </alternativeName>
</protein>
<dbReference type="Gene3D" id="3.30.1300.10">
    <property type="entry name" value="Pantoate-beta-alanine ligase, C-terminal domain"/>
    <property type="match status" value="1"/>
</dbReference>
<dbReference type="GeneID" id="7052196"/>
<dbReference type="InterPro" id="IPR014729">
    <property type="entry name" value="Rossmann-like_a/b/a_fold"/>
</dbReference>
<dbReference type="HAMAP" id="MF_00158">
    <property type="entry name" value="PanC"/>
    <property type="match status" value="1"/>
</dbReference>
<dbReference type="AlphaFoldDB" id="B6K4W5"/>
<dbReference type="InterPro" id="IPR042176">
    <property type="entry name" value="Pantoate_ligase_C"/>
</dbReference>
<evidence type="ECO:0000256" key="4">
    <source>
        <dbReference type="ARBA" id="ARBA00015647"/>
    </source>
</evidence>
<evidence type="ECO:0000256" key="3">
    <source>
        <dbReference type="ARBA" id="ARBA00012219"/>
    </source>
</evidence>
<dbReference type="SUPFAM" id="SSF52374">
    <property type="entry name" value="Nucleotidylyl transferase"/>
    <property type="match status" value="1"/>
</dbReference>
<proteinExistence type="inferred from homology"/>
<dbReference type="InterPro" id="IPR003721">
    <property type="entry name" value="Pantoate_ligase"/>
</dbReference>
<comment type="similarity">
    <text evidence="2">Belongs to the pantothenate synthetase family.</text>
</comment>
<name>B6K4W5_SCHJY</name>
<evidence type="ECO:0000256" key="10">
    <source>
        <dbReference type="ARBA" id="ARBA00032806"/>
    </source>
</evidence>
<dbReference type="STRING" id="402676.B6K4W5"/>
<reference evidence="12 14" key="1">
    <citation type="journal article" date="2011" name="Science">
        <title>Comparative functional genomics of the fission yeasts.</title>
        <authorList>
            <person name="Rhind N."/>
            <person name="Chen Z."/>
            <person name="Yassour M."/>
            <person name="Thompson D.A."/>
            <person name="Haas B.J."/>
            <person name="Habib N."/>
            <person name="Wapinski I."/>
            <person name="Roy S."/>
            <person name="Lin M.F."/>
            <person name="Heiman D.I."/>
            <person name="Young S.K."/>
            <person name="Furuya K."/>
            <person name="Guo Y."/>
            <person name="Pidoux A."/>
            <person name="Chen H.M."/>
            <person name="Robbertse B."/>
            <person name="Goldberg J.M."/>
            <person name="Aoki K."/>
            <person name="Bayne E.H."/>
            <person name="Berlin A.M."/>
            <person name="Desjardins C.A."/>
            <person name="Dobbs E."/>
            <person name="Dukaj L."/>
            <person name="Fan L."/>
            <person name="FitzGerald M.G."/>
            <person name="French C."/>
            <person name="Gujja S."/>
            <person name="Hansen K."/>
            <person name="Keifenheim D."/>
            <person name="Levin J.Z."/>
            <person name="Mosher R.A."/>
            <person name="Mueller C.A."/>
            <person name="Pfiffner J."/>
            <person name="Priest M."/>
            <person name="Russ C."/>
            <person name="Smialowska A."/>
            <person name="Swoboda P."/>
            <person name="Sykes S.M."/>
            <person name="Vaughn M."/>
            <person name="Vengrova S."/>
            <person name="Yoder R."/>
            <person name="Zeng Q."/>
            <person name="Allshire R."/>
            <person name="Baulcombe D."/>
            <person name="Birren B.W."/>
            <person name="Brown W."/>
            <person name="Ekwall K."/>
            <person name="Kellis M."/>
            <person name="Leatherwood J."/>
            <person name="Levin H."/>
            <person name="Margalit H."/>
            <person name="Martienssen R."/>
            <person name="Nieduszynski C.A."/>
            <person name="Spatafora J.W."/>
            <person name="Friedman N."/>
            <person name="Dalgaard J.Z."/>
            <person name="Baumann P."/>
            <person name="Niki H."/>
            <person name="Regev A."/>
            <person name="Nusbaum C."/>
        </authorList>
    </citation>
    <scope>NUCLEOTIDE SEQUENCE [LARGE SCALE GENOMIC DNA]</scope>
    <source>
        <strain evidence="14">yFS275 / FY16936</strain>
    </source>
</reference>
<dbReference type="OMA" id="CNHKLEP"/>
<keyword evidence="14" id="KW-1185">Reference proteome</keyword>
<dbReference type="Proteomes" id="UP000001744">
    <property type="component" value="Unassembled WGS sequence"/>
</dbReference>
<dbReference type="FunFam" id="3.40.50.620:FF:000013">
    <property type="entry name" value="Pantothenate synthetase"/>
    <property type="match status" value="1"/>
</dbReference>
<keyword evidence="7" id="KW-0547">Nucleotide-binding</keyword>
<evidence type="ECO:0000256" key="2">
    <source>
        <dbReference type="ARBA" id="ARBA00009256"/>
    </source>
</evidence>
<dbReference type="CDD" id="cd00560">
    <property type="entry name" value="PanC"/>
    <property type="match status" value="1"/>
</dbReference>
<evidence type="ECO:0000313" key="13">
    <source>
        <dbReference type="JaponicusDB" id="SJAG_03679"/>
    </source>
</evidence>
<evidence type="ECO:0000256" key="1">
    <source>
        <dbReference type="ARBA" id="ARBA00004990"/>
    </source>
</evidence>
<evidence type="ECO:0000313" key="12">
    <source>
        <dbReference type="EMBL" id="EEB08522.1"/>
    </source>
</evidence>
<evidence type="ECO:0000256" key="6">
    <source>
        <dbReference type="ARBA" id="ARBA00022655"/>
    </source>
</evidence>
<dbReference type="EC" id="6.3.2.1" evidence="3"/>
<dbReference type="UniPathway" id="UPA00028">
    <property type="reaction ID" value="UER00005"/>
</dbReference>
<comment type="catalytic activity">
    <reaction evidence="11">
        <text>(R)-pantoate + beta-alanine + ATP = (R)-pantothenate + AMP + diphosphate + H(+)</text>
        <dbReference type="Rhea" id="RHEA:10912"/>
        <dbReference type="ChEBI" id="CHEBI:15378"/>
        <dbReference type="ChEBI" id="CHEBI:15980"/>
        <dbReference type="ChEBI" id="CHEBI:29032"/>
        <dbReference type="ChEBI" id="CHEBI:30616"/>
        <dbReference type="ChEBI" id="CHEBI:33019"/>
        <dbReference type="ChEBI" id="CHEBI:57966"/>
        <dbReference type="ChEBI" id="CHEBI:456215"/>
        <dbReference type="EC" id="6.3.2.1"/>
    </reaction>
</comment>
<dbReference type="PANTHER" id="PTHR21299">
    <property type="entry name" value="CYTIDYLATE KINASE/PANTOATE-BETA-ALANINE LIGASE"/>
    <property type="match status" value="1"/>
</dbReference>
<dbReference type="Pfam" id="PF02569">
    <property type="entry name" value="Pantoate_ligase"/>
    <property type="match status" value="1"/>
</dbReference>
<evidence type="ECO:0000256" key="5">
    <source>
        <dbReference type="ARBA" id="ARBA00022598"/>
    </source>
</evidence>
<dbReference type="OrthoDB" id="2020436at2759"/>
<keyword evidence="8" id="KW-0067">ATP-binding</keyword>
<keyword evidence="6" id="KW-0566">Pantothenate biosynthesis</keyword>
<evidence type="ECO:0000313" key="14">
    <source>
        <dbReference type="Proteomes" id="UP000001744"/>
    </source>
</evidence>
<evidence type="ECO:0000256" key="8">
    <source>
        <dbReference type="ARBA" id="ARBA00022840"/>
    </source>
</evidence>
<dbReference type="VEuPathDB" id="FungiDB:SJAG_03679"/>
<dbReference type="HOGENOM" id="CLU_047148_0_0_1"/>
<keyword evidence="5 12" id="KW-0436">Ligase</keyword>
<dbReference type="RefSeq" id="XP_002174815.1">
    <property type="nucleotide sequence ID" value="XM_002174779.2"/>
</dbReference>
<dbReference type="EMBL" id="KE651167">
    <property type="protein sequence ID" value="EEB08522.1"/>
    <property type="molecule type" value="Genomic_DNA"/>
</dbReference>
<dbReference type="eggNOG" id="KOG3042">
    <property type="taxonomic scope" value="Eukaryota"/>
</dbReference>
<sequence>MSSPKVFQKVDEFRNWRNELYKHGKVIGFVPTMGALHDGHMSLIEQAMKDSDVVVVSIFVNPSQFGPTEDLDKYPRTLDSDLEKIRELQKRTNRAVDAVLCPTVTEMYPSGYNPASTTHTGAFVTVKGFSHQLEGQFRPTFFRGVATVVTKLLHIVHPAKLYLGQKDFQQTVVLRRMVKDLLMDTQVIICPIVREQDGLALSSRNVYLSEKERTEATALYRSLTSAKALVKPGTKRATIIQHVEDFLKKELPACTIDYVSVANIDNLHELDAYQEPGKYVLNAVIRLGTTRLLDNIIL</sequence>
<dbReference type="GO" id="GO:0004592">
    <property type="term" value="F:pantoate-beta-alanine ligase activity"/>
    <property type="evidence" value="ECO:0000318"/>
    <property type="project" value="GO_Central"/>
</dbReference>
<evidence type="ECO:0000256" key="7">
    <source>
        <dbReference type="ARBA" id="ARBA00022741"/>
    </source>
</evidence>
<dbReference type="JaponicusDB" id="SJAG_03679">
    <property type="gene designation" value="pan6"/>
</dbReference>
<dbReference type="GO" id="GO:0015940">
    <property type="term" value="P:pantothenate biosynthetic process"/>
    <property type="evidence" value="ECO:0000318"/>
    <property type="project" value="GO_Central"/>
</dbReference>
<evidence type="ECO:0000256" key="11">
    <source>
        <dbReference type="ARBA" id="ARBA00048258"/>
    </source>
</evidence>
<organism evidence="12 14">
    <name type="scientific">Schizosaccharomyces japonicus (strain yFS275 / FY16936)</name>
    <name type="common">Fission yeast</name>
    <dbReference type="NCBI Taxonomy" id="402676"/>
    <lineage>
        <taxon>Eukaryota</taxon>
        <taxon>Fungi</taxon>
        <taxon>Dikarya</taxon>
        <taxon>Ascomycota</taxon>
        <taxon>Taphrinomycotina</taxon>
        <taxon>Schizosaccharomycetes</taxon>
        <taxon>Schizosaccharomycetales</taxon>
        <taxon>Schizosaccharomycetaceae</taxon>
        <taxon>Schizosaccharomyces</taxon>
    </lineage>
</organism>
<accession>B6K4W5</accession>
<gene>
    <name evidence="13" type="primary">pan6</name>
    <name evidence="12" type="ORF">SJAG_03679</name>
</gene>
<evidence type="ECO:0000256" key="9">
    <source>
        <dbReference type="ARBA" id="ARBA00029902"/>
    </source>
</evidence>